<dbReference type="PROSITE" id="PS50249">
    <property type="entry name" value="MPN"/>
    <property type="match status" value="1"/>
</dbReference>
<evidence type="ECO:0000256" key="6">
    <source>
        <dbReference type="RuleBase" id="RU003797"/>
    </source>
</evidence>
<dbReference type="Proteomes" id="UP000576550">
    <property type="component" value="Unassembled WGS sequence"/>
</dbReference>
<dbReference type="Pfam" id="PF04002">
    <property type="entry name" value="RadC"/>
    <property type="match status" value="1"/>
</dbReference>
<keyword evidence="2" id="KW-0479">Metal-binding</keyword>
<name>A0A832QDC7_9BACT</name>
<evidence type="ECO:0000256" key="1">
    <source>
        <dbReference type="ARBA" id="ARBA00022670"/>
    </source>
</evidence>
<dbReference type="GO" id="GO:0008237">
    <property type="term" value="F:metallopeptidase activity"/>
    <property type="evidence" value="ECO:0007669"/>
    <property type="project" value="UniProtKB-KW"/>
</dbReference>
<proteinExistence type="inferred from homology"/>
<dbReference type="InterPro" id="IPR025657">
    <property type="entry name" value="RadC_JAB"/>
</dbReference>
<gene>
    <name evidence="8" type="primary">radC</name>
    <name evidence="8" type="ORF">GX533_00605</name>
</gene>
<evidence type="ECO:0000256" key="3">
    <source>
        <dbReference type="ARBA" id="ARBA00022801"/>
    </source>
</evidence>
<dbReference type="InterPro" id="IPR001405">
    <property type="entry name" value="UPF0758"/>
</dbReference>
<accession>A0A832QDC7</accession>
<keyword evidence="3" id="KW-0378">Hydrolase</keyword>
<sequence length="211" mass="23441">MLPREKYLKKGIDALSDMELLAILVGRGVKGKDFMSVSRSVLSKIRSILEKGQPITLEGICKVTGIGKVTGMKILCGIELGRRIYDLGSEQKKRIKCSEDAYKMLRYIGKRKQEHVVAIFLNSRFEVISKRTICIGTLDGVNVLPRDIIIPALEVNASSVVMAHNHPSGDSTPSMGDIEITKRIKESLELVGLTLLDHIVVGKDEWRIVEI</sequence>
<evidence type="ECO:0000256" key="5">
    <source>
        <dbReference type="ARBA" id="ARBA00023049"/>
    </source>
</evidence>
<dbReference type="NCBIfam" id="NF000642">
    <property type="entry name" value="PRK00024.1"/>
    <property type="match status" value="1"/>
</dbReference>
<dbReference type="GO" id="GO:0046872">
    <property type="term" value="F:metal ion binding"/>
    <property type="evidence" value="ECO:0007669"/>
    <property type="project" value="UniProtKB-KW"/>
</dbReference>
<organism evidence="8 9">
    <name type="scientific">Candidatus Dojkabacteria bacterium</name>
    <dbReference type="NCBI Taxonomy" id="2099670"/>
    <lineage>
        <taxon>Bacteria</taxon>
        <taxon>Candidatus Dojkabacteria</taxon>
    </lineage>
</organism>
<feature type="domain" description="MPN" evidence="7">
    <location>
        <begin position="94"/>
        <end position="211"/>
    </location>
</feature>
<comment type="caution">
    <text evidence="8">The sequence shown here is derived from an EMBL/GenBank/DDBJ whole genome shotgun (WGS) entry which is preliminary data.</text>
</comment>
<dbReference type="Pfam" id="PF20582">
    <property type="entry name" value="UPF0758_N"/>
    <property type="match status" value="1"/>
</dbReference>
<keyword evidence="4" id="KW-0862">Zinc</keyword>
<keyword evidence="5" id="KW-0482">Metalloprotease</keyword>
<evidence type="ECO:0000256" key="2">
    <source>
        <dbReference type="ARBA" id="ARBA00022723"/>
    </source>
</evidence>
<keyword evidence="1" id="KW-0645">Protease</keyword>
<dbReference type="InterPro" id="IPR046778">
    <property type="entry name" value="UPF0758_N"/>
</dbReference>
<evidence type="ECO:0000259" key="7">
    <source>
        <dbReference type="PROSITE" id="PS50249"/>
    </source>
</evidence>
<comment type="similarity">
    <text evidence="6">Belongs to the UPF0758 family.</text>
</comment>
<dbReference type="CDD" id="cd08071">
    <property type="entry name" value="MPN_DUF2466"/>
    <property type="match status" value="1"/>
</dbReference>
<dbReference type="Gene3D" id="3.40.140.10">
    <property type="entry name" value="Cytidine Deaminase, domain 2"/>
    <property type="match status" value="1"/>
</dbReference>
<dbReference type="PANTHER" id="PTHR30471:SF3">
    <property type="entry name" value="UPF0758 PROTEIN YEES-RELATED"/>
    <property type="match status" value="1"/>
</dbReference>
<evidence type="ECO:0000256" key="4">
    <source>
        <dbReference type="ARBA" id="ARBA00022833"/>
    </source>
</evidence>
<dbReference type="InterPro" id="IPR037518">
    <property type="entry name" value="MPN"/>
</dbReference>
<dbReference type="PROSITE" id="PS01302">
    <property type="entry name" value="UPF0758"/>
    <property type="match status" value="1"/>
</dbReference>
<dbReference type="NCBIfam" id="TIGR00608">
    <property type="entry name" value="radc"/>
    <property type="match status" value="1"/>
</dbReference>
<dbReference type="AlphaFoldDB" id="A0A832QDC7"/>
<dbReference type="PANTHER" id="PTHR30471">
    <property type="entry name" value="DNA REPAIR PROTEIN RADC"/>
    <property type="match status" value="1"/>
</dbReference>
<reference evidence="8 9" key="1">
    <citation type="journal article" date="2020" name="Biotechnol. Biofuels">
        <title>New insights from the biogas microbiome by comprehensive genome-resolved metagenomics of nearly 1600 species originating from multiple anaerobic digesters.</title>
        <authorList>
            <person name="Campanaro S."/>
            <person name="Treu L."/>
            <person name="Rodriguez-R L.M."/>
            <person name="Kovalovszki A."/>
            <person name="Ziels R.M."/>
            <person name="Maus I."/>
            <person name="Zhu X."/>
            <person name="Kougias P.G."/>
            <person name="Basile A."/>
            <person name="Luo G."/>
            <person name="Schluter A."/>
            <person name="Konstantinidis K.T."/>
            <person name="Angelidaki I."/>
        </authorList>
    </citation>
    <scope>NUCLEOTIDE SEQUENCE [LARGE SCALE GENOMIC DNA]</scope>
    <source>
        <strain evidence="8">AS05jafATM_89</strain>
    </source>
</reference>
<protein>
    <submittedName>
        <fullName evidence="8">DNA repair protein RadC</fullName>
    </submittedName>
</protein>
<evidence type="ECO:0000313" key="9">
    <source>
        <dbReference type="Proteomes" id="UP000576550"/>
    </source>
</evidence>
<dbReference type="GO" id="GO:0006508">
    <property type="term" value="P:proteolysis"/>
    <property type="evidence" value="ECO:0007669"/>
    <property type="project" value="UniProtKB-KW"/>
</dbReference>
<dbReference type="EMBL" id="DUTP01000001">
    <property type="protein sequence ID" value="HHX99175.1"/>
    <property type="molecule type" value="Genomic_DNA"/>
</dbReference>
<dbReference type="InterPro" id="IPR020891">
    <property type="entry name" value="UPF0758_CS"/>
</dbReference>
<evidence type="ECO:0000313" key="8">
    <source>
        <dbReference type="EMBL" id="HHX99175.1"/>
    </source>
</evidence>